<dbReference type="AlphaFoldDB" id="A0A5J9UES4"/>
<accession>A0A5J9UES4</accession>
<gene>
    <name evidence="2" type="ORF">EJB05_31408</name>
</gene>
<evidence type="ECO:0000313" key="3">
    <source>
        <dbReference type="Proteomes" id="UP000324897"/>
    </source>
</evidence>
<feature type="compositionally biased region" description="Basic and acidic residues" evidence="1">
    <location>
        <begin position="45"/>
        <end position="83"/>
    </location>
</feature>
<feature type="compositionally biased region" description="Basic and acidic residues" evidence="1">
    <location>
        <begin position="134"/>
        <end position="149"/>
    </location>
</feature>
<feature type="region of interest" description="Disordered" evidence="1">
    <location>
        <begin position="1"/>
        <end position="179"/>
    </location>
</feature>
<proteinExistence type="predicted"/>
<feature type="compositionally biased region" description="Low complexity" evidence="1">
    <location>
        <begin position="21"/>
        <end position="42"/>
    </location>
</feature>
<sequence length="179" mass="19375">MQVVFTKADVEEVTQDPHPLVVEGAAAGVTAGAPVGATGIRSRSPRRDSRDERRSVSPHDSRSPRRSPRDSRSPMRSPRDSRSPRRSPSPSKRGNRSPRRSPSPSKRGNRSPTPNVSRSPAPREHNDPGSMSPKRADSRSPADQERRDISPAANRRSPSPGDYKANGNHGDSPRGSASP</sequence>
<protein>
    <submittedName>
        <fullName evidence="2">Uncharacterized protein</fullName>
    </submittedName>
</protein>
<organism evidence="2 3">
    <name type="scientific">Eragrostis curvula</name>
    <name type="common">weeping love grass</name>
    <dbReference type="NCBI Taxonomy" id="38414"/>
    <lineage>
        <taxon>Eukaryota</taxon>
        <taxon>Viridiplantae</taxon>
        <taxon>Streptophyta</taxon>
        <taxon>Embryophyta</taxon>
        <taxon>Tracheophyta</taxon>
        <taxon>Spermatophyta</taxon>
        <taxon>Magnoliopsida</taxon>
        <taxon>Liliopsida</taxon>
        <taxon>Poales</taxon>
        <taxon>Poaceae</taxon>
        <taxon>PACMAD clade</taxon>
        <taxon>Chloridoideae</taxon>
        <taxon>Eragrostideae</taxon>
        <taxon>Eragrostidinae</taxon>
        <taxon>Eragrostis</taxon>
    </lineage>
</organism>
<dbReference type="Proteomes" id="UP000324897">
    <property type="component" value="Unassembled WGS sequence"/>
</dbReference>
<evidence type="ECO:0000313" key="2">
    <source>
        <dbReference type="EMBL" id="TVU21751.1"/>
    </source>
</evidence>
<dbReference type="Gramene" id="TVU21751">
    <property type="protein sequence ID" value="TVU21751"/>
    <property type="gene ID" value="EJB05_31408"/>
</dbReference>
<reference evidence="2 3" key="1">
    <citation type="journal article" date="2019" name="Sci. Rep.">
        <title>A high-quality genome of Eragrostis curvula grass provides insights into Poaceae evolution and supports new strategies to enhance forage quality.</title>
        <authorList>
            <person name="Carballo J."/>
            <person name="Santos B.A.C.M."/>
            <person name="Zappacosta D."/>
            <person name="Garbus I."/>
            <person name="Selva J.P."/>
            <person name="Gallo C.A."/>
            <person name="Diaz A."/>
            <person name="Albertini E."/>
            <person name="Caccamo M."/>
            <person name="Echenique V."/>
        </authorList>
    </citation>
    <scope>NUCLEOTIDE SEQUENCE [LARGE SCALE GENOMIC DNA]</scope>
    <source>
        <strain evidence="3">cv. Victoria</strain>
        <tissue evidence="2">Leaf</tissue>
    </source>
</reference>
<keyword evidence="3" id="KW-1185">Reference proteome</keyword>
<dbReference type="EMBL" id="RWGY01000026">
    <property type="protein sequence ID" value="TVU21751.1"/>
    <property type="molecule type" value="Genomic_DNA"/>
</dbReference>
<evidence type="ECO:0000256" key="1">
    <source>
        <dbReference type="SAM" id="MobiDB-lite"/>
    </source>
</evidence>
<dbReference type="OrthoDB" id="10592128at2759"/>
<name>A0A5J9UES4_9POAL</name>
<feature type="compositionally biased region" description="Low complexity" evidence="1">
    <location>
        <begin position="100"/>
        <end position="112"/>
    </location>
</feature>
<comment type="caution">
    <text evidence="2">The sequence shown here is derived from an EMBL/GenBank/DDBJ whole genome shotgun (WGS) entry which is preliminary data.</text>
</comment>